<feature type="compositionally biased region" description="Basic and acidic residues" evidence="2">
    <location>
        <begin position="3091"/>
        <end position="3110"/>
    </location>
</feature>
<feature type="compositionally biased region" description="Basic and acidic residues" evidence="2">
    <location>
        <begin position="2852"/>
        <end position="2895"/>
    </location>
</feature>
<feature type="compositionally biased region" description="Basic and acidic residues" evidence="2">
    <location>
        <begin position="3261"/>
        <end position="3277"/>
    </location>
</feature>
<feature type="compositionally biased region" description="Polar residues" evidence="2">
    <location>
        <begin position="2766"/>
        <end position="2776"/>
    </location>
</feature>
<feature type="compositionally biased region" description="Basic and acidic residues" evidence="2">
    <location>
        <begin position="1146"/>
        <end position="1169"/>
    </location>
</feature>
<feature type="region of interest" description="Disordered" evidence="2">
    <location>
        <begin position="3533"/>
        <end position="3571"/>
    </location>
</feature>
<feature type="compositionally biased region" description="Polar residues" evidence="2">
    <location>
        <begin position="1388"/>
        <end position="1408"/>
    </location>
</feature>
<feature type="compositionally biased region" description="Basic and acidic residues" evidence="2">
    <location>
        <begin position="2735"/>
        <end position="2745"/>
    </location>
</feature>
<feature type="region of interest" description="Disordered" evidence="2">
    <location>
        <begin position="136"/>
        <end position="157"/>
    </location>
</feature>
<proteinExistence type="predicted"/>
<feature type="compositionally biased region" description="Basic and acidic residues" evidence="2">
    <location>
        <begin position="1176"/>
        <end position="1201"/>
    </location>
</feature>
<feature type="compositionally biased region" description="Basic residues" evidence="2">
    <location>
        <begin position="3405"/>
        <end position="3414"/>
    </location>
</feature>
<feature type="compositionally biased region" description="Basic and acidic residues" evidence="2">
    <location>
        <begin position="1452"/>
        <end position="1462"/>
    </location>
</feature>
<evidence type="ECO:0000256" key="1">
    <source>
        <dbReference type="SAM" id="Coils"/>
    </source>
</evidence>
<feature type="compositionally biased region" description="Basic and acidic residues" evidence="2">
    <location>
        <begin position="1284"/>
        <end position="1293"/>
    </location>
</feature>
<feature type="compositionally biased region" description="Basic and acidic residues" evidence="2">
    <location>
        <begin position="1330"/>
        <end position="1353"/>
    </location>
</feature>
<feature type="region of interest" description="Disordered" evidence="2">
    <location>
        <begin position="2721"/>
        <end position="2776"/>
    </location>
</feature>
<feature type="compositionally biased region" description="Basic residues" evidence="2">
    <location>
        <begin position="2968"/>
        <end position="2985"/>
    </location>
</feature>
<feature type="compositionally biased region" description="Polar residues" evidence="2">
    <location>
        <begin position="1204"/>
        <end position="1226"/>
    </location>
</feature>
<feature type="compositionally biased region" description="Basic residues" evidence="2">
    <location>
        <begin position="3356"/>
        <end position="3374"/>
    </location>
</feature>
<feature type="compositionally biased region" description="Basic and acidic residues" evidence="2">
    <location>
        <begin position="3122"/>
        <end position="3148"/>
    </location>
</feature>
<evidence type="ECO:0000256" key="2">
    <source>
        <dbReference type="SAM" id="MobiDB-lite"/>
    </source>
</evidence>
<feature type="compositionally biased region" description="Basic and acidic residues" evidence="2">
    <location>
        <begin position="921"/>
        <end position="930"/>
    </location>
</feature>
<feature type="region of interest" description="Disordered" evidence="2">
    <location>
        <begin position="758"/>
        <end position="1506"/>
    </location>
</feature>
<feature type="compositionally biased region" description="Polar residues" evidence="2">
    <location>
        <begin position="1296"/>
        <end position="1316"/>
    </location>
</feature>
<feature type="compositionally biased region" description="Polar residues" evidence="2">
    <location>
        <begin position="1114"/>
        <end position="1134"/>
    </location>
</feature>
<gene>
    <name evidence="3" type="ORF">GE061_012222</name>
</gene>
<feature type="compositionally biased region" description="Polar residues" evidence="2">
    <location>
        <begin position="849"/>
        <end position="873"/>
    </location>
</feature>
<organism evidence="3 4">
    <name type="scientific">Apolygus lucorum</name>
    <name type="common">Small green plant bug</name>
    <name type="synonym">Lygocoris lucorum</name>
    <dbReference type="NCBI Taxonomy" id="248454"/>
    <lineage>
        <taxon>Eukaryota</taxon>
        <taxon>Metazoa</taxon>
        <taxon>Ecdysozoa</taxon>
        <taxon>Arthropoda</taxon>
        <taxon>Hexapoda</taxon>
        <taxon>Insecta</taxon>
        <taxon>Pterygota</taxon>
        <taxon>Neoptera</taxon>
        <taxon>Paraneoptera</taxon>
        <taxon>Hemiptera</taxon>
        <taxon>Heteroptera</taxon>
        <taxon>Panheteroptera</taxon>
        <taxon>Cimicomorpha</taxon>
        <taxon>Miridae</taxon>
        <taxon>Mirini</taxon>
        <taxon>Apolygus</taxon>
    </lineage>
</organism>
<feature type="compositionally biased region" description="Acidic residues" evidence="2">
    <location>
        <begin position="2905"/>
        <end position="2915"/>
    </location>
</feature>
<feature type="compositionally biased region" description="Low complexity" evidence="2">
    <location>
        <begin position="835"/>
        <end position="845"/>
    </location>
</feature>
<feature type="region of interest" description="Disordered" evidence="2">
    <location>
        <begin position="1"/>
        <end position="106"/>
    </location>
</feature>
<feature type="region of interest" description="Disordered" evidence="2">
    <location>
        <begin position="2852"/>
        <end position="3025"/>
    </location>
</feature>
<feature type="coiled-coil region" evidence="1">
    <location>
        <begin position="186"/>
        <end position="213"/>
    </location>
</feature>
<comment type="caution">
    <text evidence="3">The sequence shown here is derived from an EMBL/GenBank/DDBJ whole genome shotgun (WGS) entry which is preliminary data.</text>
</comment>
<feature type="compositionally biased region" description="Basic and acidic residues" evidence="2">
    <location>
        <begin position="1084"/>
        <end position="1109"/>
    </location>
</feature>
<dbReference type="PANTHER" id="PTHR34491">
    <property type="entry name" value="A-TYPE INCLUSION PROTEIN, PUTATIVE-RELATED"/>
    <property type="match status" value="1"/>
</dbReference>
<feature type="compositionally biased region" description="Basic and acidic residues" evidence="2">
    <location>
        <begin position="1376"/>
        <end position="1385"/>
    </location>
</feature>
<feature type="compositionally biased region" description="Basic and acidic residues" evidence="2">
    <location>
        <begin position="2809"/>
        <end position="2822"/>
    </location>
</feature>
<feature type="region of interest" description="Disordered" evidence="2">
    <location>
        <begin position="2797"/>
        <end position="2822"/>
    </location>
</feature>
<evidence type="ECO:0000313" key="3">
    <source>
        <dbReference type="EMBL" id="KAF6211708.1"/>
    </source>
</evidence>
<feature type="compositionally biased region" description="Polar residues" evidence="2">
    <location>
        <begin position="3444"/>
        <end position="3463"/>
    </location>
</feature>
<evidence type="ECO:0000313" key="4">
    <source>
        <dbReference type="Proteomes" id="UP000466442"/>
    </source>
</evidence>
<dbReference type="OrthoDB" id="10693340at2759"/>
<feature type="compositionally biased region" description="Basic and acidic residues" evidence="2">
    <location>
        <begin position="982"/>
        <end position="1011"/>
    </location>
</feature>
<feature type="compositionally biased region" description="Basic and acidic residues" evidence="2">
    <location>
        <begin position="3415"/>
        <end position="3427"/>
    </location>
</feature>
<feature type="compositionally biased region" description="Basic and acidic residues" evidence="2">
    <location>
        <begin position="58"/>
        <end position="72"/>
    </location>
</feature>
<feature type="region of interest" description="Disordered" evidence="2">
    <location>
        <begin position="3046"/>
        <end position="3224"/>
    </location>
</feature>
<feature type="region of interest" description="Disordered" evidence="2">
    <location>
        <begin position="456"/>
        <end position="479"/>
    </location>
</feature>
<feature type="compositionally biased region" description="Basic and acidic residues" evidence="2">
    <location>
        <begin position="1019"/>
        <end position="1043"/>
    </location>
</feature>
<feature type="compositionally biased region" description="Basic and acidic residues" evidence="2">
    <location>
        <begin position="147"/>
        <end position="157"/>
    </location>
</feature>
<feature type="compositionally biased region" description="Polar residues" evidence="2">
    <location>
        <begin position="1480"/>
        <end position="1502"/>
    </location>
</feature>
<feature type="compositionally biased region" description="Basic and acidic residues" evidence="2">
    <location>
        <begin position="3318"/>
        <end position="3343"/>
    </location>
</feature>
<keyword evidence="4" id="KW-1185">Reference proteome</keyword>
<accession>A0A8S9XTZ1</accession>
<dbReference type="EMBL" id="WIXP02000004">
    <property type="protein sequence ID" value="KAF6211708.1"/>
    <property type="molecule type" value="Genomic_DNA"/>
</dbReference>
<feature type="region of interest" description="Disordered" evidence="2">
    <location>
        <begin position="3318"/>
        <end position="3496"/>
    </location>
</feature>
<feature type="compositionally biased region" description="Basic and acidic residues" evidence="2">
    <location>
        <begin position="1054"/>
        <end position="1076"/>
    </location>
</feature>
<feature type="compositionally biased region" description="Basic and acidic residues" evidence="2">
    <location>
        <begin position="1422"/>
        <end position="1445"/>
    </location>
</feature>
<feature type="compositionally biased region" description="Basic and acidic residues" evidence="2">
    <location>
        <begin position="2928"/>
        <end position="2955"/>
    </location>
</feature>
<feature type="compositionally biased region" description="Basic and acidic residues" evidence="2">
    <location>
        <begin position="1268"/>
        <end position="1278"/>
    </location>
</feature>
<feature type="compositionally biased region" description="Basic and acidic residues" evidence="2">
    <location>
        <begin position="1360"/>
        <end position="1370"/>
    </location>
</feature>
<name>A0A8S9XTZ1_APOLU</name>
<feature type="compositionally biased region" description="Basic residues" evidence="2">
    <location>
        <begin position="1"/>
        <end position="45"/>
    </location>
</feature>
<dbReference type="Proteomes" id="UP000466442">
    <property type="component" value="Unassembled WGS sequence"/>
</dbReference>
<feature type="compositionally biased region" description="Low complexity" evidence="2">
    <location>
        <begin position="73"/>
        <end position="91"/>
    </location>
</feature>
<protein>
    <submittedName>
        <fullName evidence="3">Uncharacterized protein</fullName>
    </submittedName>
</protein>
<feature type="compositionally biased region" description="Basic and acidic residues" evidence="2">
    <location>
        <begin position="1468"/>
        <end position="1477"/>
    </location>
</feature>
<feature type="compositionally biased region" description="Low complexity" evidence="2">
    <location>
        <begin position="946"/>
        <end position="959"/>
    </location>
</feature>
<feature type="region of interest" description="Disordered" evidence="2">
    <location>
        <begin position="2404"/>
        <end position="2424"/>
    </location>
</feature>
<feature type="compositionally biased region" description="Basic and acidic residues" evidence="2">
    <location>
        <begin position="1238"/>
        <end position="1260"/>
    </location>
</feature>
<reference evidence="3" key="1">
    <citation type="journal article" date="2021" name="Mol. Ecol. Resour.">
        <title>Apolygus lucorum genome provides insights into omnivorousness and mesophyll feeding.</title>
        <authorList>
            <person name="Liu Y."/>
            <person name="Liu H."/>
            <person name="Wang H."/>
            <person name="Huang T."/>
            <person name="Liu B."/>
            <person name="Yang B."/>
            <person name="Yin L."/>
            <person name="Li B."/>
            <person name="Zhang Y."/>
            <person name="Zhang S."/>
            <person name="Jiang F."/>
            <person name="Zhang X."/>
            <person name="Ren Y."/>
            <person name="Wang B."/>
            <person name="Wang S."/>
            <person name="Lu Y."/>
            <person name="Wu K."/>
            <person name="Fan W."/>
            <person name="Wang G."/>
        </authorList>
    </citation>
    <scope>NUCLEOTIDE SEQUENCE</scope>
    <source>
        <strain evidence="3">12Hb</strain>
    </source>
</reference>
<dbReference type="PANTHER" id="PTHR34491:SF118">
    <property type="entry name" value="SNAD"/>
    <property type="match status" value="1"/>
</dbReference>
<feature type="region of interest" description="Disordered" evidence="2">
    <location>
        <begin position="3601"/>
        <end position="3644"/>
    </location>
</feature>
<feature type="region of interest" description="Disordered" evidence="2">
    <location>
        <begin position="2199"/>
        <end position="2230"/>
    </location>
</feature>
<feature type="compositionally biased region" description="Basic and acidic residues" evidence="2">
    <location>
        <begin position="3286"/>
        <end position="3305"/>
    </location>
</feature>
<keyword evidence="1" id="KW-0175">Coiled coil</keyword>
<feature type="region of interest" description="Disordered" evidence="2">
    <location>
        <begin position="3237"/>
        <end position="3306"/>
    </location>
</feature>
<feature type="compositionally biased region" description="Basic residues" evidence="2">
    <location>
        <begin position="3549"/>
        <end position="3561"/>
    </location>
</feature>
<feature type="compositionally biased region" description="Basic residues" evidence="2">
    <location>
        <begin position="3161"/>
        <end position="3179"/>
    </location>
</feature>
<sequence length="3644" mass="406192">MRRSKSRDRRRGRSRERRRSRSRDRHRSRSIDRHRSRRSRDRKHSFSPGPMSRTAARRQNDAKQNEPMKSRSDSVSSTSSQSSVGSRSTQVSEKDPGKNKSLSSIRLSSRLEDTKLRRLPVTPIAFTLKKSEPKVPQFDAVPKKQKPVQEKPNEDQDDDLVKKEIKGFKETYNTNTEQLDAERQKMLKIQSAENNILERIKNLKEQLAKKAGQAISGDLKVISDSSLPTTVVKQFAESAIPSPMIQPPPMVQHPSMVQPSPMVQPPPMVGPMIPPSAGPDCPIGFQPDPMMGYPDDTYMGASPSFQVPPPGMMCPPSGMRGPPPGMVGPPLGMRGPPPGMMVPPHGMMGPPPRMMGPPGMMGPPPGMRPHPGMMGLPPRMRGPPPGHPMFGHPHFMGPGGAFPQGYHPDSLDIVQGPERSQVHSKVPINPKTIKAPGTKEPQPIKQVGVTERIGKCPEPLSGPANKDHNQVKNSPAKKTPTKPLYIEPAKMEVKNVSEIIFFIPILKYLQRSYEYNVPIFAAIEAGVQKHPYTYYLKHGLLCKSKTLVGGTKRLYIVCPDNVKIRHTVVSAFVLKNPDWELDTLMEFFEESFDNIPMEDIEDAYEEHSAASKDSKALVEFMKRMKQIMNNQQHNDLASTIDDVPPCNAIATKKECSSKTKADFEVEEKSADKGIGKPTEIQREVVDTDKKTKITNPRIETLKEKIAIVEKNIAQLIGTSKNSNEKSKHEEEIGQDLVASILPIGDQQVSEAALEVANPTAVDSSAIEGKDEKRGEINTSNDTFDANDKKCEPISTTTDDVQRLKVVSDSSEISSAGGKYEEKCELSNPMNEEENSSSSMEGINSRSFEESPSTSEKSNNEGVKGLQMTTSVVISNDKPKEETELQPPADSSDECHSINEKSGIPAGEERLKEEGITVSRSDQPDTEERIQETQPTNVEPITEEGSRIISSSDSDGVSDGTPVIEKVSQKTPVEPSSPDEEALETHVVDGEHTKENMKKEPTNDDSKAENEQSRVTSSIKIDEPPKVEAEESVSRDNVTVDHQNDATPLPSAEMVETHPIVDKNEGKDEFPESRQENMDMAPTSEDSKVENDRSQESSSVKIDESPKVEAEEPVSSGNVTVDVQNDATIPEVSNESIHEPLPSAEMVETHPVGDKIEEKDGFPESRKENMDIATTSDDSKVEHDRSRETSSIKIDESPKVEAEGSVSSNNVTVDGQNDATLPEVSNESIHEPLPSAEMVETHTVGDKIEEKDGFPESRKENMGMAPTSDDSKVEHDSSRETSSIKIDESPKVEAEGSVSSDNATVDLQNDATLPEVSNESKHEPLPSAEMVETHTVGDKIEEKDGFPESRKENMDMAPTSDDSKVEHDSSRETSSVKIDESPKVEAEGSVSSDNATVDLQNDATLPEVSNESKHEPLPSAEMVETHTVGDKIEEKEGFPESRKENMDMAPTSDDSKVEHDSSRETSSIKIDESPKVEAEGSVSSDNATVDLQNDATLPEVSNESIHEPSAEMVETHPIVDKNEENDVFPEFRNDICTEANDGLLVLSNDTADSSGSSNIEIQETPATTDESIYEETKVDQLVCCTKADNMEKIEIERSFKRGEEVCDEPKHAVTENTNIAVGEPLSSLDTKQTNLVDDKSKKVDENVKLAEEIDSEAIDNHLVLNVVASGTEDSGVSKAEDKITTDIKANDESDEAESSVAATSSDVIPENIDEAIDVPKLEKIISTPIKPTEKYVSGDGKTSTEVESNQLECNVVVSSPAVQPTSGSDQEVVLSETTKADEAITPEGISQVVAPVPIQVTYKEPEALKIMNFDKLSFLIERLTEIQKSSDLSPVLEKMKSLHYQATDVFVLKSGLLCKRMDLTKESLRIVLLKSPAIYREIVSALTEQYSELDFGEFMAIIDCSFSYITVGEINAVVESLQAKQKCKESYVQNCTIINYDLILFMKNLLLDVQNSSEQIEKKRKVLLQASGVQGWFVLKEDFVCKTNEGSMEKTKLKIWLPKNDARQMEVIRVFHEKYHDKSKEILNSILRATFDGLRVDLTSKVYSQCPMCIKSRENISKAVSNCAETLRQRVPALARLPFEITFKLRQSQMASSVYKSQIDLLSKGQSRHGSRYILENSLLCKLVDCGDEKKFRVVIPPSHTLELLGVLHSVYHKKSLEEFIQFVGEFLSVPEKSCHDVFSDCRLCKVIHNISQTEPKREKEKSFTESKKQPTPTTSKAHAKPEPKTKEEMTKWMITVHGKDRVTQLSKMLQSISAILPHLLKWQRECKQTRELISILDRWPTKSNGDHSMFEEVLFMTKTKSSKIVVNYIKNIKYLLVTALHSKYHNWPVDRLVDTVNENFDVTLTKETASSMIELHCTICRVRIEFYSNKIKQLKKTKADMDSELESFYTTIEPLLENSEETQDVEKASNPVTSEGPSSVCIPNAEDGSIDPDIEASLSELLKSLVDLPTSVVDYIHQEQVRDESCREHISVLKNIEPHYKRPYALVSSLLCRQFDFDNKQVWRIVLASPQLKSMVKRLHKHHYHHLNRDELFNMVNKFAEVPIEEIEKVFLHCKTCRQTTHSEEKKTDTDKEIQEHYSHLKKKIENISKLVPDIINWQSGSPDIVQAKINCQKAISSSSGRQMLVYENILFKIIYKTNKKKVLNTIYKVILPEVPNLRDTVAIRYHTLYHDLTATQLMDLIQKTFDIDVDLKSITETIVRVCDLCKNSDVSSTLLKRKRRKKSKMSNVAAEKETQKTHSELEEDNETVDNSQSESKDECTSVVTPSVSQITSTPQKQLKVVVLRLTDREIKELTHPTKNTNHTTDVDKNLEDSRKVESEKVDVLQTKIDGVESEPIKILGHDTTKEGCCEETKLASRESENEKVEDKPEDAESPKHLVEKERVDEEQCENKKKRTQGIEQNEEGAEEDPAGETVKICEPNELVQKKEFAVDELKEETQSKLEDSSLKLEQEEKEEDSDSCGPLKKRARRKAPARKQKKGCKTSILDSSDDENVIGVTSEADGVKSSEQCSTKKGKKLRKTVRREDAVCKVTSAESKSVLTCETEKSITDVKSSNNNQQDHEGVQETKQSNSDQKECEATVEPCKSNVEESKERDAEEDPARETVKVCEPNEVFPLVQKEESIGQEQKEETQCKLEDSPKKLEQEEKEEDSDSCGPLKKRARRKAPARKQKKGCKKPILDSSDDENVIRVTSEADGAKSSEQCSPKKGGKLTVRGEDAGCDVDRLVTSAESKSVLTCETEKSITDVKNSNNNQQDDEGVKETKQSNSDQKECEATVEPCKSNVEESKERDAEEDPARETVKVCEPNEVFPLVQKEESIVQEQKEETQCKLEDSPKKLEQEEKEEDSDSCGPLKKRARRKAPARKQKKGCKKPILDTSDDVNVIRVTSEADGAKSSEQCSPKKGRKPRKTVRREDAGCEEKSTTDVKNSNNNQQDHEGVEETTQSNSDQKGCEATQTNQALIEESNIEKQKCTGEKAGNIDDNPDVLPSRGQMLLERLCDQMIEESSVSSPSTFTDSIAGDIEVSSSLNNEEASLEIVDNRPAPASKKRKAGNVKKKSPASNRLAVSKARSSIELSVMKIEGSYTAELPVPDVEFQSITTDEPVGEEQIEPSKDVSQSKSSPQKRKPGNKPGPKCSKRIKK</sequence>
<feature type="compositionally biased region" description="Basic and acidic residues" evidence="2">
    <location>
        <begin position="2199"/>
        <end position="2212"/>
    </location>
</feature>